<dbReference type="Pfam" id="PF13365">
    <property type="entry name" value="Trypsin_2"/>
    <property type="match status" value="1"/>
</dbReference>
<feature type="chain" id="PRO_5045798084" description="Probable periplasmic serine endoprotease DegP-like" evidence="15">
    <location>
        <begin position="28"/>
        <end position="509"/>
    </location>
</feature>
<dbReference type="EMBL" id="JAGRQH010000001">
    <property type="protein sequence ID" value="MBR0558806.1"/>
    <property type="molecule type" value="Genomic_DNA"/>
</dbReference>
<dbReference type="NCBIfam" id="TIGR02037">
    <property type="entry name" value="degP_htrA_DO"/>
    <property type="match status" value="1"/>
</dbReference>
<dbReference type="InterPro" id="IPR011782">
    <property type="entry name" value="Pept_S1C_Do"/>
</dbReference>
<evidence type="ECO:0000256" key="3">
    <source>
        <dbReference type="ARBA" id="ARBA00010541"/>
    </source>
</evidence>
<dbReference type="SUPFAM" id="SSF50156">
    <property type="entry name" value="PDZ domain-like"/>
    <property type="match status" value="2"/>
</dbReference>
<feature type="domain" description="PDZ" evidence="16">
    <location>
        <begin position="290"/>
        <end position="361"/>
    </location>
</feature>
<feature type="signal peptide" evidence="15">
    <location>
        <begin position="1"/>
        <end position="27"/>
    </location>
</feature>
<dbReference type="InterPro" id="IPR001940">
    <property type="entry name" value="Peptidase_S1C"/>
</dbReference>
<dbReference type="PANTHER" id="PTHR22939">
    <property type="entry name" value="SERINE PROTEASE FAMILY S1C HTRA-RELATED"/>
    <property type="match status" value="1"/>
</dbReference>
<comment type="caution">
    <text evidence="17">The sequence shown here is derived from an EMBL/GenBank/DDBJ whole genome shotgun (WGS) entry which is preliminary data.</text>
</comment>
<dbReference type="Gene3D" id="2.30.42.10">
    <property type="match status" value="1"/>
</dbReference>
<keyword evidence="11" id="KW-0720">Serine protease</keyword>
<reference evidence="17 18" key="1">
    <citation type="submission" date="2021-04" db="EMBL/GenBank/DDBJ databases">
        <title>The complete genome sequence of Neokomagataea sp. TBRC 2177.</title>
        <authorList>
            <person name="Charoenyingcharoen P."/>
            <person name="Yukphan P."/>
        </authorList>
    </citation>
    <scope>NUCLEOTIDE SEQUENCE [LARGE SCALE GENOMIC DNA]</scope>
    <source>
        <strain evidence="17 18">TBRC 2177</strain>
    </source>
</reference>
<dbReference type="InterPro" id="IPR009003">
    <property type="entry name" value="Peptidase_S1_PA"/>
</dbReference>
<comment type="subcellular location">
    <subcellularLocation>
        <location evidence="2">Periplasm</location>
    </subcellularLocation>
</comment>
<keyword evidence="18" id="KW-1185">Reference proteome</keyword>
<comment type="catalytic activity">
    <reaction evidence="1">
        <text>Acts on substrates that are at least partially unfolded. The cleavage site P1 residue is normally between a pair of hydrophobic residues, such as Val-|-Val.</text>
        <dbReference type="EC" id="3.4.21.107"/>
    </reaction>
</comment>
<evidence type="ECO:0000313" key="18">
    <source>
        <dbReference type="Proteomes" id="UP000677812"/>
    </source>
</evidence>
<dbReference type="Gene3D" id="2.30.42.60">
    <property type="match status" value="1"/>
</dbReference>
<evidence type="ECO:0000313" key="17">
    <source>
        <dbReference type="EMBL" id="MBR0558806.1"/>
    </source>
</evidence>
<evidence type="ECO:0000256" key="12">
    <source>
        <dbReference type="ARBA" id="ARBA00023016"/>
    </source>
</evidence>
<feature type="compositionally biased region" description="Basic residues" evidence="14">
    <location>
        <begin position="103"/>
        <end position="112"/>
    </location>
</feature>
<dbReference type="InterPro" id="IPR036034">
    <property type="entry name" value="PDZ_sf"/>
</dbReference>
<dbReference type="PANTHER" id="PTHR22939:SF130">
    <property type="entry name" value="PERIPLASMIC SERINE ENDOPROTEASE DEGP-LIKE-RELATED"/>
    <property type="match status" value="1"/>
</dbReference>
<evidence type="ECO:0000256" key="9">
    <source>
        <dbReference type="ARBA" id="ARBA00022764"/>
    </source>
</evidence>
<sequence>MTRTCFRSSLFGLTALALGASVTPAFADAGVEVPIMAPRTPASFADLANRLLPSVVNVSIAAVLKPDQDEEKGPDASPPAGPQVPKGAPGSPLDKFLHDYTKRKPAPNRPPRRVQGLGSGFIIDPSGIIVTNNHVVEGADQVVVTLHDGTEMPAKIVGRDSQEDLAVLSVKPDHPLPTVPLGHSDAARIGDWALAIGNPFGLNGTVTAGIISSRGRNVEHGLYDDYIQTDAAINRGNSGGPLFNMAGEVIGINTLIYGGSGGGSIGLGFAIPSDDARGIIEQLRRDGHVSRGWLGLRFQDVTFDMAQDLDFHGADGKVGHGAIVSQVEPHGPASAAGLQIGDVIMRVGARDVTGQTMPRVVASYPPGTKLALTVWRKGTVQALNITLGKSPTPPDMPPSDTHPPEHAKEAVGLLGLEVSAINAELRTQYALSDDQRGVLVDRVDSSGTAALRGIAVGNVIVQVGQVQVNTPDALAGELNRVKEQKKNEALLLVQDDDGLRWVPVPLAAD</sequence>
<dbReference type="RefSeq" id="WP_211680330.1">
    <property type="nucleotide sequence ID" value="NZ_JAGRQH010000001.1"/>
</dbReference>
<keyword evidence="8" id="KW-0677">Repeat</keyword>
<evidence type="ECO:0000256" key="5">
    <source>
        <dbReference type="ARBA" id="ARBA00013958"/>
    </source>
</evidence>
<evidence type="ECO:0000256" key="1">
    <source>
        <dbReference type="ARBA" id="ARBA00001772"/>
    </source>
</evidence>
<evidence type="ECO:0000256" key="10">
    <source>
        <dbReference type="ARBA" id="ARBA00022801"/>
    </source>
</evidence>
<dbReference type="SMART" id="SM00228">
    <property type="entry name" value="PDZ"/>
    <property type="match status" value="2"/>
</dbReference>
<accession>A0ABS5E4H3</accession>
<feature type="region of interest" description="Disordered" evidence="14">
    <location>
        <begin position="67"/>
        <end position="117"/>
    </location>
</feature>
<dbReference type="InterPro" id="IPR001478">
    <property type="entry name" value="PDZ"/>
</dbReference>
<evidence type="ECO:0000256" key="8">
    <source>
        <dbReference type="ARBA" id="ARBA00022737"/>
    </source>
</evidence>
<evidence type="ECO:0000256" key="14">
    <source>
        <dbReference type="SAM" id="MobiDB-lite"/>
    </source>
</evidence>
<organism evidence="17 18">
    <name type="scientific">Neokomagataea anthophila</name>
    <dbReference type="NCBI Taxonomy" id="2826925"/>
    <lineage>
        <taxon>Bacteria</taxon>
        <taxon>Pseudomonadati</taxon>
        <taxon>Pseudomonadota</taxon>
        <taxon>Alphaproteobacteria</taxon>
        <taxon>Acetobacterales</taxon>
        <taxon>Acetobacteraceae</taxon>
        <taxon>Neokomagataea</taxon>
    </lineage>
</organism>
<proteinExistence type="inferred from homology"/>
<keyword evidence="9" id="KW-0574">Periplasm</keyword>
<dbReference type="Proteomes" id="UP000677812">
    <property type="component" value="Unassembled WGS sequence"/>
</dbReference>
<evidence type="ECO:0000256" key="4">
    <source>
        <dbReference type="ARBA" id="ARBA00013035"/>
    </source>
</evidence>
<evidence type="ECO:0000256" key="11">
    <source>
        <dbReference type="ARBA" id="ARBA00022825"/>
    </source>
</evidence>
<evidence type="ECO:0000256" key="13">
    <source>
        <dbReference type="ARBA" id="ARBA00032850"/>
    </source>
</evidence>
<keyword evidence="7 15" id="KW-0732">Signal</keyword>
<dbReference type="PRINTS" id="PR00834">
    <property type="entry name" value="PROTEASES2C"/>
</dbReference>
<dbReference type="SUPFAM" id="SSF50494">
    <property type="entry name" value="Trypsin-like serine proteases"/>
    <property type="match status" value="1"/>
</dbReference>
<dbReference type="Gene3D" id="2.40.10.120">
    <property type="match status" value="1"/>
</dbReference>
<evidence type="ECO:0000256" key="15">
    <source>
        <dbReference type="SAM" id="SignalP"/>
    </source>
</evidence>
<dbReference type="EC" id="3.4.21.107" evidence="4"/>
<name>A0ABS5E4H3_9PROT</name>
<dbReference type="Pfam" id="PF13180">
    <property type="entry name" value="PDZ_2"/>
    <property type="match status" value="1"/>
</dbReference>
<keyword evidence="12" id="KW-0346">Stress response</keyword>
<comment type="similarity">
    <text evidence="3">Belongs to the peptidase S1C family.</text>
</comment>
<gene>
    <name evidence="17" type="ORF">KB213_01840</name>
</gene>
<protein>
    <recommendedName>
        <fullName evidence="5">Probable periplasmic serine endoprotease DegP-like</fullName>
        <ecNumber evidence="4">3.4.21.107</ecNumber>
    </recommendedName>
    <alternativeName>
        <fullName evidence="13">Protease Do</fullName>
    </alternativeName>
</protein>
<evidence type="ECO:0000256" key="7">
    <source>
        <dbReference type="ARBA" id="ARBA00022729"/>
    </source>
</evidence>
<evidence type="ECO:0000259" key="16">
    <source>
        <dbReference type="PROSITE" id="PS50106"/>
    </source>
</evidence>
<keyword evidence="10" id="KW-0378">Hydrolase</keyword>
<evidence type="ECO:0000256" key="6">
    <source>
        <dbReference type="ARBA" id="ARBA00022670"/>
    </source>
</evidence>
<evidence type="ECO:0000256" key="2">
    <source>
        <dbReference type="ARBA" id="ARBA00004418"/>
    </source>
</evidence>
<keyword evidence="6" id="KW-0645">Protease</keyword>
<dbReference type="PROSITE" id="PS50106">
    <property type="entry name" value="PDZ"/>
    <property type="match status" value="1"/>
</dbReference>